<keyword evidence="4 6" id="KW-0472">Membrane</keyword>
<reference evidence="8" key="1">
    <citation type="journal article" date="2005" name="Nature">
        <title>Sequencing of Aspergillus nidulans and comparative analysis with A. fumigatus and A. oryzae.</title>
        <authorList>
            <person name="Galagan J.E."/>
            <person name="Calvo S.E."/>
            <person name="Cuomo C."/>
            <person name="Ma L.J."/>
            <person name="Wortman J.R."/>
            <person name="Batzoglou S."/>
            <person name="Lee S.I."/>
            <person name="Basturkmen M."/>
            <person name="Spevak C.C."/>
            <person name="Clutterbuck J."/>
            <person name="Kapitonov V."/>
            <person name="Jurka J."/>
            <person name="Scazzocchio C."/>
            <person name="Farman M."/>
            <person name="Butler J."/>
            <person name="Purcell S."/>
            <person name="Harris S."/>
            <person name="Braus G.H."/>
            <person name="Draht O."/>
            <person name="Busch S."/>
            <person name="D'Enfert C."/>
            <person name="Bouchier C."/>
            <person name="Goldman G.H."/>
            <person name="Bell-Pedersen D."/>
            <person name="Griffiths-Jones S."/>
            <person name="Doonan J.H."/>
            <person name="Yu J."/>
            <person name="Vienken K."/>
            <person name="Pain A."/>
            <person name="Freitag M."/>
            <person name="Selker E.U."/>
            <person name="Archer D.B."/>
            <person name="Penalva M.A."/>
            <person name="Oakley B.R."/>
            <person name="Momany M."/>
            <person name="Tanaka T."/>
            <person name="Kumagai T."/>
            <person name="Asai K."/>
            <person name="Machida M."/>
            <person name="Nierman W.C."/>
            <person name="Denning D.W."/>
            <person name="Caddick M."/>
            <person name="Hynes M."/>
            <person name="Paoletti M."/>
            <person name="Fischer R."/>
            <person name="Miller B."/>
            <person name="Dyer P."/>
            <person name="Sachs M.S."/>
            <person name="Osmani S.A."/>
            <person name="Birren B.W."/>
        </authorList>
    </citation>
    <scope>NUCLEOTIDE SEQUENCE [LARGE SCALE GENOMIC DNA]</scope>
    <source>
        <strain evidence="8">FGSC A4 / ATCC 38163 / CBS 112.46 / NRRL 194 / M139</strain>
    </source>
</reference>
<feature type="compositionally biased region" description="Basic and acidic residues" evidence="5">
    <location>
        <begin position="527"/>
        <end position="538"/>
    </location>
</feature>
<dbReference type="RefSeq" id="XP_681603.1">
    <property type="nucleotide sequence ID" value="XM_676511.1"/>
</dbReference>
<gene>
    <name evidence="7" type="ORF">ANIA_08334</name>
</gene>
<evidence type="ECO:0000256" key="4">
    <source>
        <dbReference type="ARBA" id="ARBA00023136"/>
    </source>
</evidence>
<dbReference type="eggNOG" id="ENOG502SUU3">
    <property type="taxonomic scope" value="Eukaryota"/>
</dbReference>
<dbReference type="HOGENOM" id="CLU_483989_0_0_1"/>
<organism evidence="7 8">
    <name type="scientific">Emericella nidulans (strain FGSC A4 / ATCC 38163 / CBS 112.46 / NRRL 194 / M139)</name>
    <name type="common">Aspergillus nidulans</name>
    <dbReference type="NCBI Taxonomy" id="227321"/>
    <lineage>
        <taxon>Eukaryota</taxon>
        <taxon>Fungi</taxon>
        <taxon>Dikarya</taxon>
        <taxon>Ascomycota</taxon>
        <taxon>Pezizomycotina</taxon>
        <taxon>Eurotiomycetes</taxon>
        <taxon>Eurotiomycetidae</taxon>
        <taxon>Eurotiales</taxon>
        <taxon>Aspergillaceae</taxon>
        <taxon>Aspergillus</taxon>
        <taxon>Aspergillus subgen. Nidulantes</taxon>
    </lineage>
</organism>
<dbReference type="AlphaFoldDB" id="Q5ATP6"/>
<evidence type="ECO:0008006" key="9">
    <source>
        <dbReference type="Google" id="ProtNLM"/>
    </source>
</evidence>
<dbReference type="GeneID" id="2868833"/>
<feature type="region of interest" description="Disordered" evidence="5">
    <location>
        <begin position="508"/>
        <end position="563"/>
    </location>
</feature>
<comment type="subcellular location">
    <subcellularLocation>
        <location evidence="1">Membrane</location>
        <topology evidence="1">Multi-pass membrane protein</topology>
    </subcellularLocation>
</comment>
<keyword evidence="3 6" id="KW-1133">Transmembrane helix</keyword>
<dbReference type="KEGG" id="ani:ANIA_08334"/>
<dbReference type="Gene3D" id="1.20.58.340">
    <property type="entry name" value="Magnesium transport protein CorA, transmembrane region"/>
    <property type="match status" value="1"/>
</dbReference>
<dbReference type="InParanoid" id="Q5ATP6"/>
<dbReference type="InterPro" id="IPR002523">
    <property type="entry name" value="MgTranspt_CorA/ZnTranspt_ZntB"/>
</dbReference>
<evidence type="ECO:0000256" key="6">
    <source>
        <dbReference type="SAM" id="Phobius"/>
    </source>
</evidence>
<feature type="region of interest" description="Disordered" evidence="5">
    <location>
        <begin position="424"/>
        <end position="460"/>
    </location>
</feature>
<dbReference type="InterPro" id="IPR045863">
    <property type="entry name" value="CorA_TM1_TM2"/>
</dbReference>
<dbReference type="GO" id="GO:0016020">
    <property type="term" value="C:membrane"/>
    <property type="evidence" value="ECO:0007669"/>
    <property type="project" value="UniProtKB-SubCell"/>
</dbReference>
<protein>
    <recommendedName>
        <fullName evidence="9">CorA family metal ion transporter (Eurofung)</fullName>
    </recommendedName>
</protein>
<feature type="compositionally biased region" description="Basic residues" evidence="5">
    <location>
        <begin position="539"/>
        <end position="548"/>
    </location>
</feature>
<sequence>MTKSPLQPDPPRAVTVYTNTRPDQAAEDPLFVAQRFSHSQATTIGPHLRASLRKCSIQNRVLIVPSESWLLDTLYSEFNGFPRDLFNYLNLENGQGPSMAVRPSYDEEKKVSHDPTEQNVPTMNFEDGTITVQGIAALIISACRLDRNMEGNDPVIILWLASLALLPRLDRYLRGPNNSWRMKRLLHCPLWIYMDLFQACGDWPGVWDVARRDVARRDAQAYEDSLRPSTLHLTRKLHKAASSVITLRENLRLHIASFERIRDYISQRTMGPWPSESPFRETLAERAADLLDDLHHHWETSAVISSQYSSLLGLVFNTETVAQGQAVARLNILAFAFLPLSFVSGIFGMTTFSVSVVWYPLWAAVALITVITAAYLAGKLSGGHSTGPYSFFRQHFANRLRRHPPYPSPANHDLSSRLAIVPAAAAPPTQPPSGSARWDSVRENKPSQRARRMTERQERLRRNAPGTAVIQHAQSPPEFEWWDIPHPVRGPRSEGIFAHGVWGVQHSKEENTEHTGEGPAMSQVDPQLHRALVDDDLRKHSKKRRRVQRGVTLLGQPLDNSED</sequence>
<evidence type="ECO:0000313" key="8">
    <source>
        <dbReference type="Proteomes" id="UP000000560"/>
    </source>
</evidence>
<evidence type="ECO:0000256" key="1">
    <source>
        <dbReference type="ARBA" id="ARBA00004141"/>
    </source>
</evidence>
<accession>C8VE26</accession>
<evidence type="ECO:0000256" key="2">
    <source>
        <dbReference type="ARBA" id="ARBA00022692"/>
    </source>
</evidence>
<dbReference type="EMBL" id="BN001305">
    <property type="protein sequence ID" value="CBF80329.1"/>
    <property type="molecule type" value="Genomic_DNA"/>
</dbReference>
<feature type="compositionally biased region" description="Basic and acidic residues" evidence="5">
    <location>
        <begin position="439"/>
        <end position="460"/>
    </location>
</feature>
<evidence type="ECO:0000313" key="7">
    <source>
        <dbReference type="EMBL" id="CBF80329.1"/>
    </source>
</evidence>
<dbReference type="SUPFAM" id="SSF144083">
    <property type="entry name" value="Magnesium transport protein CorA, transmembrane region"/>
    <property type="match status" value="1"/>
</dbReference>
<feature type="transmembrane region" description="Helical" evidence="6">
    <location>
        <begin position="332"/>
        <end position="352"/>
    </location>
</feature>
<dbReference type="OrthoDB" id="5428055at2759"/>
<keyword evidence="8" id="KW-1185">Reference proteome</keyword>
<reference evidence="8" key="2">
    <citation type="journal article" date="2009" name="Fungal Genet. Biol.">
        <title>The 2008 update of the Aspergillus nidulans genome annotation: a community effort.</title>
        <authorList>
            <person name="Wortman J.R."/>
            <person name="Gilsenan J.M."/>
            <person name="Joardar V."/>
            <person name="Deegan J."/>
            <person name="Clutterbuck J."/>
            <person name="Andersen M.R."/>
            <person name="Archer D."/>
            <person name="Bencina M."/>
            <person name="Braus G."/>
            <person name="Coutinho P."/>
            <person name="von Dohren H."/>
            <person name="Doonan J."/>
            <person name="Driessen A.J."/>
            <person name="Durek P."/>
            <person name="Espeso E."/>
            <person name="Fekete E."/>
            <person name="Flipphi M."/>
            <person name="Estrada C.G."/>
            <person name="Geysens S."/>
            <person name="Goldman G."/>
            <person name="de Groot P.W."/>
            <person name="Hansen K."/>
            <person name="Harris S.D."/>
            <person name="Heinekamp T."/>
            <person name="Helmstaedt K."/>
            <person name="Henrissat B."/>
            <person name="Hofmann G."/>
            <person name="Homan T."/>
            <person name="Horio T."/>
            <person name="Horiuchi H."/>
            <person name="James S."/>
            <person name="Jones M."/>
            <person name="Karaffa L."/>
            <person name="Karanyi Z."/>
            <person name="Kato M."/>
            <person name="Keller N."/>
            <person name="Kelly D.E."/>
            <person name="Kiel J.A."/>
            <person name="Kim J.M."/>
            <person name="van der Klei I.J."/>
            <person name="Klis F.M."/>
            <person name="Kovalchuk A."/>
            <person name="Krasevec N."/>
            <person name="Kubicek C.P."/>
            <person name="Liu B."/>
            <person name="Maccabe A."/>
            <person name="Meyer V."/>
            <person name="Mirabito P."/>
            <person name="Miskei M."/>
            <person name="Mos M."/>
            <person name="Mullins J."/>
            <person name="Nelson D.R."/>
            <person name="Nielsen J."/>
            <person name="Oakley B.R."/>
            <person name="Osmani S.A."/>
            <person name="Pakula T."/>
            <person name="Paszewski A."/>
            <person name="Paulsen I."/>
            <person name="Pilsyk S."/>
            <person name="Pocsi I."/>
            <person name="Punt P.J."/>
            <person name="Ram A.F."/>
            <person name="Ren Q."/>
            <person name="Robellet X."/>
            <person name="Robson G."/>
            <person name="Seiboth B."/>
            <person name="van Solingen P."/>
            <person name="Specht T."/>
            <person name="Sun J."/>
            <person name="Taheri-Talesh N."/>
            <person name="Takeshita N."/>
            <person name="Ussery D."/>
            <person name="vanKuyk P.A."/>
            <person name="Visser H."/>
            <person name="van de Vondervoort P.J."/>
            <person name="de Vries R.P."/>
            <person name="Walton J."/>
            <person name="Xiang X."/>
            <person name="Xiong Y."/>
            <person name="Zeng A.P."/>
            <person name="Brandt B.W."/>
            <person name="Cornell M.J."/>
            <person name="van den Hondel C.A."/>
            <person name="Visser J."/>
            <person name="Oliver S.G."/>
            <person name="Turner G."/>
        </authorList>
    </citation>
    <scope>GENOME REANNOTATION</scope>
    <source>
        <strain evidence="8">FGSC A4 / ATCC 38163 / CBS 112.46 / NRRL 194 / M139</strain>
    </source>
</reference>
<name>Q5ATP6_EMENI</name>
<proteinExistence type="predicted"/>
<feature type="transmembrane region" description="Helical" evidence="6">
    <location>
        <begin position="358"/>
        <end position="377"/>
    </location>
</feature>
<dbReference type="GO" id="GO:0046873">
    <property type="term" value="F:metal ion transmembrane transporter activity"/>
    <property type="evidence" value="ECO:0007669"/>
    <property type="project" value="InterPro"/>
</dbReference>
<keyword evidence="2 6" id="KW-0812">Transmembrane</keyword>
<feature type="compositionally biased region" description="Low complexity" evidence="5">
    <location>
        <begin position="424"/>
        <end position="436"/>
    </location>
</feature>
<dbReference type="Proteomes" id="UP000000560">
    <property type="component" value="Chromosome V"/>
</dbReference>
<evidence type="ECO:0000256" key="5">
    <source>
        <dbReference type="SAM" id="MobiDB-lite"/>
    </source>
</evidence>
<dbReference type="Pfam" id="PF01544">
    <property type="entry name" value="CorA"/>
    <property type="match status" value="1"/>
</dbReference>
<dbReference type="VEuPathDB" id="FungiDB:AN8334"/>
<accession>Q5ATP6</accession>
<evidence type="ECO:0000256" key="3">
    <source>
        <dbReference type="ARBA" id="ARBA00022989"/>
    </source>
</evidence>